<sequence length="200" mass="22199">MFSFLLLFSAMEDEPFLTTTSQPIADCLLPSSKSFNDVTTTRARDVAAAAAEEIQSEQQQPPKKKKLSRCKTAPAMVTMRDLKPKTPQLPKPQSSSIIRQGMWLLAVYLSIGVVIYSFNRGRFSGIETHPVVDALYFCIVTMCTIGYGDIAPLTPFTKIFACAFVLVGVWVHRHTPQRARELRIGFAREHDPNGSANGCE</sequence>
<dbReference type="PANTHER" id="PTHR11003">
    <property type="entry name" value="POTASSIUM CHANNEL, SUBFAMILY K"/>
    <property type="match status" value="1"/>
</dbReference>
<dbReference type="Pfam" id="PF07885">
    <property type="entry name" value="Ion_trans_2"/>
    <property type="match status" value="1"/>
</dbReference>
<dbReference type="PANTHER" id="PTHR11003:SF268">
    <property type="entry name" value="TWO-PORE POTASSIUM CHANNEL 4-RELATED"/>
    <property type="match status" value="1"/>
</dbReference>
<dbReference type="InterPro" id="IPR003280">
    <property type="entry name" value="2pore_dom_K_chnl"/>
</dbReference>
<dbReference type="AlphaFoldDB" id="C6TN71"/>
<feature type="domain" description="Potassium channel" evidence="10">
    <location>
        <begin position="104"/>
        <end position="169"/>
    </location>
</feature>
<dbReference type="GO" id="GO:0005774">
    <property type="term" value="C:vacuolar membrane"/>
    <property type="evidence" value="ECO:0007669"/>
    <property type="project" value="UniProtKB-ARBA"/>
</dbReference>
<feature type="transmembrane region" description="Helical" evidence="9">
    <location>
        <begin position="97"/>
        <end position="118"/>
    </location>
</feature>
<keyword evidence="6" id="KW-0406">Ion transport</keyword>
<comment type="similarity">
    <text evidence="2">Belongs to the two pore domain potassium channel (TC 1.A.1.7) family.</text>
</comment>
<proteinExistence type="evidence at transcript level"/>
<evidence type="ECO:0000256" key="8">
    <source>
        <dbReference type="ARBA" id="ARBA00023303"/>
    </source>
</evidence>
<evidence type="ECO:0000256" key="2">
    <source>
        <dbReference type="ARBA" id="ARBA00010159"/>
    </source>
</evidence>
<dbReference type="SUPFAM" id="SSF81324">
    <property type="entry name" value="Voltage-gated potassium channels"/>
    <property type="match status" value="1"/>
</dbReference>
<accession>C6TN71</accession>
<dbReference type="ExpressionAtlas" id="C6TN71">
    <property type="expression patterns" value="baseline and differential"/>
</dbReference>
<comment type="subcellular location">
    <subcellularLocation>
        <location evidence="1">Membrane</location>
        <topology evidence="1">Multi-pass membrane protein</topology>
    </subcellularLocation>
</comment>
<feature type="transmembrane region" description="Helical" evidence="9">
    <location>
        <begin position="130"/>
        <end position="147"/>
    </location>
</feature>
<dbReference type="EMBL" id="BT099186">
    <property type="protein sequence ID" value="ACU24363.1"/>
    <property type="molecule type" value="mRNA"/>
</dbReference>
<evidence type="ECO:0000256" key="3">
    <source>
        <dbReference type="ARBA" id="ARBA00022448"/>
    </source>
</evidence>
<dbReference type="InterPro" id="IPR013099">
    <property type="entry name" value="K_chnl_dom"/>
</dbReference>
<keyword evidence="3" id="KW-0813">Transport</keyword>
<protein>
    <recommendedName>
        <fullName evidence="10">Potassium channel domain-containing protein</fullName>
    </recommendedName>
</protein>
<evidence type="ECO:0000313" key="11">
    <source>
        <dbReference type="EMBL" id="ACU24363.1"/>
    </source>
</evidence>
<keyword evidence="7 9" id="KW-0472">Membrane</keyword>
<reference evidence="11" key="1">
    <citation type="submission" date="2009-08" db="EMBL/GenBank/DDBJ databases">
        <authorList>
            <person name="Cheung F."/>
            <person name="Xiao Y."/>
            <person name="Chan A."/>
            <person name="Moskal W."/>
            <person name="Town C.D."/>
        </authorList>
    </citation>
    <scope>NUCLEOTIDE SEQUENCE</scope>
</reference>
<organism evidence="11">
    <name type="scientific">Glycine max</name>
    <name type="common">Soybean</name>
    <name type="synonym">Glycine hispida</name>
    <dbReference type="NCBI Taxonomy" id="3847"/>
    <lineage>
        <taxon>Eukaryota</taxon>
        <taxon>Viridiplantae</taxon>
        <taxon>Streptophyta</taxon>
        <taxon>Embryophyta</taxon>
        <taxon>Tracheophyta</taxon>
        <taxon>Spermatophyta</taxon>
        <taxon>Magnoliopsida</taxon>
        <taxon>eudicotyledons</taxon>
        <taxon>Gunneridae</taxon>
        <taxon>Pentapetalae</taxon>
        <taxon>rosids</taxon>
        <taxon>fabids</taxon>
        <taxon>Fabales</taxon>
        <taxon>Fabaceae</taxon>
        <taxon>Papilionoideae</taxon>
        <taxon>50 kb inversion clade</taxon>
        <taxon>NPAAA clade</taxon>
        <taxon>indigoferoid/millettioid clade</taxon>
        <taxon>Phaseoleae</taxon>
        <taxon>Glycine</taxon>
        <taxon>Glycine subgen. Soja</taxon>
    </lineage>
</organism>
<keyword evidence="5 9" id="KW-1133">Transmembrane helix</keyword>
<evidence type="ECO:0000256" key="9">
    <source>
        <dbReference type="SAM" id="Phobius"/>
    </source>
</evidence>
<dbReference type="GO" id="GO:0005267">
    <property type="term" value="F:potassium channel activity"/>
    <property type="evidence" value="ECO:0007669"/>
    <property type="project" value="InterPro"/>
</dbReference>
<keyword evidence="8" id="KW-0407">Ion channel</keyword>
<evidence type="ECO:0000259" key="10">
    <source>
        <dbReference type="Pfam" id="PF07885"/>
    </source>
</evidence>
<evidence type="ECO:0000256" key="7">
    <source>
        <dbReference type="ARBA" id="ARBA00023136"/>
    </source>
</evidence>
<name>C6TN71_SOYBN</name>
<feature type="transmembrane region" description="Helical" evidence="9">
    <location>
        <begin position="153"/>
        <end position="171"/>
    </location>
</feature>
<keyword evidence="4 9" id="KW-0812">Transmembrane</keyword>
<evidence type="ECO:0000256" key="6">
    <source>
        <dbReference type="ARBA" id="ARBA00023065"/>
    </source>
</evidence>
<evidence type="ECO:0000256" key="1">
    <source>
        <dbReference type="ARBA" id="ARBA00004141"/>
    </source>
</evidence>
<evidence type="ECO:0000256" key="5">
    <source>
        <dbReference type="ARBA" id="ARBA00022989"/>
    </source>
</evidence>
<evidence type="ECO:0000256" key="4">
    <source>
        <dbReference type="ARBA" id="ARBA00022692"/>
    </source>
</evidence>
<dbReference type="Gene3D" id="1.10.287.70">
    <property type="match status" value="1"/>
</dbReference>